<protein>
    <submittedName>
        <fullName evidence="5">HlyD family efflux transporter periplasmic adaptor subunit</fullName>
    </submittedName>
</protein>
<dbReference type="SUPFAM" id="SSF111369">
    <property type="entry name" value="HlyD-like secretion proteins"/>
    <property type="match status" value="2"/>
</dbReference>
<dbReference type="Gene3D" id="2.40.50.100">
    <property type="match status" value="1"/>
</dbReference>
<dbReference type="PANTHER" id="PTHR32347">
    <property type="entry name" value="EFFLUX SYSTEM COMPONENT YKNX-RELATED"/>
    <property type="match status" value="1"/>
</dbReference>
<keyword evidence="2 3" id="KW-0175">Coiled coil</keyword>
<evidence type="ECO:0000256" key="1">
    <source>
        <dbReference type="ARBA" id="ARBA00004196"/>
    </source>
</evidence>
<dbReference type="RefSeq" id="WP_366922317.1">
    <property type="nucleotide sequence ID" value="NZ_CP121694.1"/>
</dbReference>
<dbReference type="KEGG" id="dbc:MFMK1_002767"/>
<dbReference type="GO" id="GO:0030313">
    <property type="term" value="C:cell envelope"/>
    <property type="evidence" value="ECO:0007669"/>
    <property type="project" value="UniProtKB-SubCell"/>
</dbReference>
<evidence type="ECO:0000313" key="5">
    <source>
        <dbReference type="EMBL" id="WRO22922.1"/>
    </source>
</evidence>
<dbReference type="InterPro" id="IPR050465">
    <property type="entry name" value="UPF0194_transport"/>
</dbReference>
<sequence>MVKLWQKKKLAVVLVVGLLIIGGWGVFNVFASEDDPGVIQSSGFVEGDRVIISAEIPGRLTELAVDEGEQVKKGQLLAKLDDRQLRAKVEQAEAQFAVAESQVEQAQLAVDLTDRQYTGTVAQARAAAETARANANQVRAALKQAEDELTRYRQLYKQNVVSEAQSEAVTNKYNAAKAQYEAVEKQVQQAEAALQMAYDTQVSTGEQVEDQHYSQADAALKVALANKKLARAVLEEAEAILAKTEIYAPSDGIIVNKLVELGESAVPGTPLLQLVNMDQLTLKVYVTGKDIGRVKLKQTAKVYVDSYPDKPLNGRVVKVASEAEFTPKNVHMPDERVKMVYAVELEVGNAGGAIKPGMPADAEIMTVTEDSGNK</sequence>
<dbReference type="Gene3D" id="1.10.287.470">
    <property type="entry name" value="Helix hairpin bin"/>
    <property type="match status" value="2"/>
</dbReference>
<dbReference type="PRINTS" id="PR01490">
    <property type="entry name" value="RTXTOXIND"/>
</dbReference>
<dbReference type="Pfam" id="PF25917">
    <property type="entry name" value="BSH_RND"/>
    <property type="match status" value="1"/>
</dbReference>
<feature type="domain" description="Multidrug resistance protein MdtA-like barrel-sandwich hybrid" evidence="4">
    <location>
        <begin position="50"/>
        <end position="270"/>
    </location>
</feature>
<evidence type="ECO:0000259" key="4">
    <source>
        <dbReference type="Pfam" id="PF25917"/>
    </source>
</evidence>
<dbReference type="PANTHER" id="PTHR32347:SF23">
    <property type="entry name" value="BLL5650 PROTEIN"/>
    <property type="match status" value="1"/>
</dbReference>
<evidence type="ECO:0000256" key="3">
    <source>
        <dbReference type="SAM" id="Coils"/>
    </source>
</evidence>
<keyword evidence="6" id="KW-1185">Reference proteome</keyword>
<evidence type="ECO:0000313" key="6">
    <source>
        <dbReference type="Proteomes" id="UP001329915"/>
    </source>
</evidence>
<organism evidence="5 6">
    <name type="scientific">Metallumcola ferriviriculae</name>
    <dbReference type="NCBI Taxonomy" id="3039180"/>
    <lineage>
        <taxon>Bacteria</taxon>
        <taxon>Bacillati</taxon>
        <taxon>Bacillota</taxon>
        <taxon>Clostridia</taxon>
        <taxon>Neomoorellales</taxon>
        <taxon>Desulfitibacteraceae</taxon>
        <taxon>Metallumcola</taxon>
    </lineage>
</organism>
<comment type="subcellular location">
    <subcellularLocation>
        <location evidence="1">Cell envelope</location>
    </subcellularLocation>
</comment>
<gene>
    <name evidence="5" type="ORF">MFMK1_002767</name>
</gene>
<proteinExistence type="predicted"/>
<dbReference type="InterPro" id="IPR058625">
    <property type="entry name" value="MdtA-like_BSH"/>
</dbReference>
<accession>A0AAU0URC9</accession>
<dbReference type="EMBL" id="CP121694">
    <property type="protein sequence ID" value="WRO22922.1"/>
    <property type="molecule type" value="Genomic_DNA"/>
</dbReference>
<evidence type="ECO:0000256" key="2">
    <source>
        <dbReference type="ARBA" id="ARBA00023054"/>
    </source>
</evidence>
<feature type="coiled-coil region" evidence="3">
    <location>
        <begin position="82"/>
        <end position="200"/>
    </location>
</feature>
<dbReference type="Proteomes" id="UP001329915">
    <property type="component" value="Chromosome"/>
</dbReference>
<dbReference type="Gene3D" id="2.40.30.170">
    <property type="match status" value="1"/>
</dbReference>
<name>A0AAU0URC9_9FIRM</name>
<reference evidence="5 6" key="1">
    <citation type="submission" date="2023-04" db="EMBL/GenBank/DDBJ databases">
        <authorList>
            <person name="Hsu D."/>
        </authorList>
    </citation>
    <scope>NUCLEOTIDE SEQUENCE [LARGE SCALE GENOMIC DNA]</scope>
    <source>
        <strain evidence="5 6">MK1</strain>
    </source>
</reference>
<dbReference type="AlphaFoldDB" id="A0AAU0URC9"/>